<protein>
    <recommendedName>
        <fullName evidence="3">Terminase B</fullName>
    </recommendedName>
</protein>
<dbReference type="SUPFAM" id="SSF52540">
    <property type="entry name" value="P-loop containing nucleoside triphosphate hydrolases"/>
    <property type="match status" value="1"/>
</dbReference>
<evidence type="ECO:0000313" key="1">
    <source>
        <dbReference type="EMBL" id="MCZ6159001.1"/>
    </source>
</evidence>
<organism evidence="1 2">
    <name type="scientific">Campylobacter ureolyticus</name>
    <dbReference type="NCBI Taxonomy" id="827"/>
    <lineage>
        <taxon>Bacteria</taxon>
        <taxon>Pseudomonadati</taxon>
        <taxon>Campylobacterota</taxon>
        <taxon>Epsilonproteobacteria</taxon>
        <taxon>Campylobacterales</taxon>
        <taxon>Campylobacteraceae</taxon>
        <taxon>Campylobacter</taxon>
    </lineage>
</organism>
<dbReference type="InterPro" id="IPR027417">
    <property type="entry name" value="P-loop_NTPase"/>
</dbReference>
<dbReference type="Gene3D" id="3.30.420.240">
    <property type="match status" value="1"/>
</dbReference>
<name>A0A9Q4KEY8_9BACT</name>
<dbReference type="AlphaFoldDB" id="A0A9Q4KEY8"/>
<sequence>MINKVPSSELNVFCEIFEKLEYFVKHVLKAVPTKQQLEVIKAIDEGYKFIAVKSGHGTGKSTLLSWISIWVCITKTDAKVPITAPSAPQLSFTLVPEINKWLNTLVKNCKDFKDSFYVKTDEVKFENNNFIALRTSRKETPEALQGFHAENLVYLVDEASGVPPEVFEVIDGALTGEKNRLIMVGNPTRTSGYFYDAFHRNKDIWKTFTLNAELSENVTKERIDRARAQYGVTSDAYRVRILGEFPSSSSDALFGIELLEDAVNREVSKELGSEVWGLDVAEFGDDYSVLCKRRGFYVRGFTKFSNLDAETLANRIAYEYKNASIKPKAIYVDVVGVGAGVWSTMVRLNLPVFRADVRGKSYEKKVFNKRAEIYLRLKERLPVMKIPDDDELIGELGALKYEITDNGITKLENKRNTKKSLGRSPDKADSLAITFFDKFDIGELDDDIRPEYEIYKEAQTLGGIAW</sequence>
<dbReference type="Proteomes" id="UP001075225">
    <property type="component" value="Unassembled WGS sequence"/>
</dbReference>
<dbReference type="Gene3D" id="3.40.50.300">
    <property type="entry name" value="P-loop containing nucleotide triphosphate hydrolases"/>
    <property type="match status" value="1"/>
</dbReference>
<accession>A0A9Q4KEY8</accession>
<proteinExistence type="predicted"/>
<gene>
    <name evidence="1" type="ORF">O6B32_00665</name>
</gene>
<dbReference type="EMBL" id="JAPXGO010000001">
    <property type="protein sequence ID" value="MCZ6159001.1"/>
    <property type="molecule type" value="Genomic_DNA"/>
</dbReference>
<evidence type="ECO:0008006" key="3">
    <source>
        <dbReference type="Google" id="ProtNLM"/>
    </source>
</evidence>
<comment type="caution">
    <text evidence="1">The sequence shown here is derived from an EMBL/GenBank/DDBJ whole genome shotgun (WGS) entry which is preliminary data.</text>
</comment>
<evidence type="ECO:0000313" key="2">
    <source>
        <dbReference type="Proteomes" id="UP001075225"/>
    </source>
</evidence>
<dbReference type="RefSeq" id="WP_269484143.1">
    <property type="nucleotide sequence ID" value="NZ_JAPXGO010000001.1"/>
</dbReference>
<reference evidence="1" key="1">
    <citation type="submission" date="2022-12" db="EMBL/GenBank/DDBJ databases">
        <title>Species Delineation and Comparative Genomics within the Campylobacter ureolyticus Complex.</title>
        <authorList>
            <person name="Maki J."/>
            <person name="Howard M."/>
            <person name="Connelly S."/>
            <person name="Hardy D.J."/>
            <person name="Cameron A."/>
        </authorList>
    </citation>
    <scope>NUCLEOTIDE SEQUENCE</scope>
    <source>
        <strain evidence="1">URMC_787</strain>
    </source>
</reference>